<dbReference type="Pfam" id="PF09685">
    <property type="entry name" value="MamF_MmsF"/>
    <property type="match status" value="1"/>
</dbReference>
<evidence type="ECO:0000313" key="6">
    <source>
        <dbReference type="EMBL" id="CUO91585.1"/>
    </source>
</evidence>
<feature type="transmembrane region" description="Helical" evidence="5">
    <location>
        <begin position="6"/>
        <end position="25"/>
    </location>
</feature>
<comment type="subcellular location">
    <subcellularLocation>
        <location evidence="1">Membrane</location>
        <topology evidence="1">Multi-pass membrane protein</topology>
    </subcellularLocation>
</comment>
<name>A0A174J368_9FIRM</name>
<accession>A0A174J368</accession>
<feature type="transmembrane region" description="Helical" evidence="5">
    <location>
        <begin position="61"/>
        <end position="79"/>
    </location>
</feature>
<protein>
    <submittedName>
        <fullName evidence="6">Predicted membrane protein</fullName>
    </submittedName>
</protein>
<dbReference type="EMBL" id="CYZE01000014">
    <property type="protein sequence ID" value="CUO91585.1"/>
    <property type="molecule type" value="Genomic_DNA"/>
</dbReference>
<sequence length="96" mass="10565">MKHSKLYACLSYLSILIIIPALVPGKDSFVRFHLNQGLILLIANILFGCISFIPHMTLAGDLLNCIVLILAVMGIVSAIQGQRKKLPVIGRIQLIR</sequence>
<reference evidence="6 7" key="1">
    <citation type="submission" date="2015-09" db="EMBL/GenBank/DDBJ databases">
        <authorList>
            <consortium name="Pathogen Informatics"/>
        </authorList>
    </citation>
    <scope>NUCLEOTIDE SEQUENCE [LARGE SCALE GENOMIC DNA]</scope>
    <source>
        <strain evidence="6 7">2789STDY5608850</strain>
    </source>
</reference>
<evidence type="ECO:0000313" key="7">
    <source>
        <dbReference type="Proteomes" id="UP000095651"/>
    </source>
</evidence>
<feature type="transmembrane region" description="Helical" evidence="5">
    <location>
        <begin position="37"/>
        <end position="55"/>
    </location>
</feature>
<evidence type="ECO:0000256" key="2">
    <source>
        <dbReference type="ARBA" id="ARBA00022692"/>
    </source>
</evidence>
<dbReference type="Proteomes" id="UP000095651">
    <property type="component" value="Unassembled WGS sequence"/>
</dbReference>
<evidence type="ECO:0000256" key="4">
    <source>
        <dbReference type="ARBA" id="ARBA00023136"/>
    </source>
</evidence>
<keyword evidence="4 5" id="KW-0472">Membrane</keyword>
<keyword evidence="3 5" id="KW-1133">Transmembrane helix</keyword>
<dbReference type="RefSeq" id="WP_055658359.1">
    <property type="nucleotide sequence ID" value="NZ_CABIXC010000014.1"/>
</dbReference>
<keyword evidence="2 5" id="KW-0812">Transmembrane</keyword>
<evidence type="ECO:0000256" key="5">
    <source>
        <dbReference type="SAM" id="Phobius"/>
    </source>
</evidence>
<evidence type="ECO:0000256" key="3">
    <source>
        <dbReference type="ARBA" id="ARBA00022989"/>
    </source>
</evidence>
<organism evidence="6 7">
    <name type="scientific">Hungatella hathewayi</name>
    <dbReference type="NCBI Taxonomy" id="154046"/>
    <lineage>
        <taxon>Bacteria</taxon>
        <taxon>Bacillati</taxon>
        <taxon>Bacillota</taxon>
        <taxon>Clostridia</taxon>
        <taxon>Lachnospirales</taxon>
        <taxon>Lachnospiraceae</taxon>
        <taxon>Hungatella</taxon>
    </lineage>
</organism>
<gene>
    <name evidence="6" type="ORF">ERS852407_04387</name>
</gene>
<dbReference type="InterPro" id="IPR019109">
    <property type="entry name" value="MamF_MmsF"/>
</dbReference>
<proteinExistence type="predicted"/>
<evidence type="ECO:0000256" key="1">
    <source>
        <dbReference type="ARBA" id="ARBA00004141"/>
    </source>
</evidence>
<dbReference type="AlphaFoldDB" id="A0A174J368"/>